<keyword evidence="3" id="KW-1003">Cell membrane</keyword>
<evidence type="ECO:0000256" key="3">
    <source>
        <dbReference type="ARBA" id="ARBA00022475"/>
    </source>
</evidence>
<dbReference type="PANTHER" id="PTHR46743:SF2">
    <property type="entry name" value="TEICHOIC ACIDS EXPORT ATP-BINDING PROTEIN TAGH"/>
    <property type="match status" value="1"/>
</dbReference>
<dbReference type="Gene3D" id="3.40.50.300">
    <property type="entry name" value="P-loop containing nucleotide triphosphate hydrolases"/>
    <property type="match status" value="1"/>
</dbReference>
<dbReference type="SMART" id="SM00382">
    <property type="entry name" value="AAA"/>
    <property type="match status" value="1"/>
</dbReference>
<dbReference type="InterPro" id="IPR015860">
    <property type="entry name" value="ABC_transpr_TagH-like"/>
</dbReference>
<dbReference type="GO" id="GO:0005524">
    <property type="term" value="F:ATP binding"/>
    <property type="evidence" value="ECO:0007669"/>
    <property type="project" value="UniProtKB-KW"/>
</dbReference>
<dbReference type="InterPro" id="IPR027417">
    <property type="entry name" value="P-loop_NTPase"/>
</dbReference>
<keyword evidence="2" id="KW-0813">Transport</keyword>
<dbReference type="SUPFAM" id="SSF52540">
    <property type="entry name" value="P-loop containing nucleoside triphosphate hydrolases"/>
    <property type="match status" value="1"/>
</dbReference>
<sequence>MMILDGLTKSYKTKHSRHYVFKDLSLEIPPGKSVGLLGRNGAGKSTLLRIMGGIDHPDKGKVVCDKSISWPVGLQGGFQGSMTGRENAKFVCRLYANPHEIAKKIDYIQDFAEIGNYFDMPVKSYSSGMRARLTFGISMAFDFDYYLLDEITAVGDAHFKKKCAGLLAHKRSKSNFFLASHDLANIKKFCDIALLLGHGEARIYDNIDEAIKVYLKNEAHPTPA</sequence>
<keyword evidence="4" id="KW-0547">Nucleotide-binding</keyword>
<feature type="domain" description="ABC transporter" evidence="6">
    <location>
        <begin position="2"/>
        <end position="223"/>
    </location>
</feature>
<keyword evidence="3" id="KW-0472">Membrane</keyword>
<dbReference type="EMBL" id="JBHRTP010000105">
    <property type="protein sequence ID" value="MFC3111221.1"/>
    <property type="molecule type" value="Genomic_DNA"/>
</dbReference>
<evidence type="ECO:0000256" key="5">
    <source>
        <dbReference type="ARBA" id="ARBA00022840"/>
    </source>
</evidence>
<dbReference type="Proteomes" id="UP001595530">
    <property type="component" value="Unassembled WGS sequence"/>
</dbReference>
<comment type="caution">
    <text evidence="7">The sequence shown here is derived from an EMBL/GenBank/DDBJ whole genome shotgun (WGS) entry which is preliminary data.</text>
</comment>
<proteinExistence type="inferred from homology"/>
<keyword evidence="8" id="KW-1185">Reference proteome</keyword>
<evidence type="ECO:0000313" key="7">
    <source>
        <dbReference type="EMBL" id="MFC3111221.1"/>
    </source>
</evidence>
<dbReference type="PROSITE" id="PS50893">
    <property type="entry name" value="ABC_TRANSPORTER_2"/>
    <property type="match status" value="1"/>
</dbReference>
<protein>
    <submittedName>
        <fullName evidence="7">ABC transporter ATP-binding protein</fullName>
    </submittedName>
</protein>
<dbReference type="InterPro" id="IPR003593">
    <property type="entry name" value="AAA+_ATPase"/>
</dbReference>
<reference evidence="8" key="1">
    <citation type="journal article" date="2019" name="Int. J. Syst. Evol. Microbiol.">
        <title>The Global Catalogue of Microorganisms (GCM) 10K type strain sequencing project: providing services to taxonomists for standard genome sequencing and annotation.</title>
        <authorList>
            <consortium name="The Broad Institute Genomics Platform"/>
            <consortium name="The Broad Institute Genome Sequencing Center for Infectious Disease"/>
            <person name="Wu L."/>
            <person name="Ma J."/>
        </authorList>
    </citation>
    <scope>NUCLEOTIDE SEQUENCE [LARGE SCALE GENOMIC DNA]</scope>
    <source>
        <strain evidence="8">KCTC 42986</strain>
    </source>
</reference>
<gene>
    <name evidence="7" type="ORF">ACFOFO_25280</name>
</gene>
<accession>A0ABV7FB20</accession>
<dbReference type="CDD" id="cd03220">
    <property type="entry name" value="ABC_KpsT_Wzt"/>
    <property type="match status" value="1"/>
</dbReference>
<evidence type="ECO:0000313" key="8">
    <source>
        <dbReference type="Proteomes" id="UP001595530"/>
    </source>
</evidence>
<dbReference type="InterPro" id="IPR003439">
    <property type="entry name" value="ABC_transporter-like_ATP-bd"/>
</dbReference>
<evidence type="ECO:0000259" key="6">
    <source>
        <dbReference type="PROSITE" id="PS50893"/>
    </source>
</evidence>
<dbReference type="PANTHER" id="PTHR46743">
    <property type="entry name" value="TEICHOIC ACIDS EXPORT ATP-BINDING PROTEIN TAGH"/>
    <property type="match status" value="1"/>
</dbReference>
<organism evidence="7 8">
    <name type="scientific">Undibacterium arcticum</name>
    <dbReference type="NCBI Taxonomy" id="1762892"/>
    <lineage>
        <taxon>Bacteria</taxon>
        <taxon>Pseudomonadati</taxon>
        <taxon>Pseudomonadota</taxon>
        <taxon>Betaproteobacteria</taxon>
        <taxon>Burkholderiales</taxon>
        <taxon>Oxalobacteraceae</taxon>
        <taxon>Undibacterium</taxon>
    </lineage>
</organism>
<comment type="similarity">
    <text evidence="1">Belongs to the ABC transporter superfamily.</text>
</comment>
<dbReference type="PROSITE" id="PS00211">
    <property type="entry name" value="ABC_TRANSPORTER_1"/>
    <property type="match status" value="1"/>
</dbReference>
<evidence type="ECO:0000256" key="4">
    <source>
        <dbReference type="ARBA" id="ARBA00022741"/>
    </source>
</evidence>
<evidence type="ECO:0000256" key="1">
    <source>
        <dbReference type="ARBA" id="ARBA00005417"/>
    </source>
</evidence>
<name>A0ABV7FB20_9BURK</name>
<dbReference type="Pfam" id="PF00005">
    <property type="entry name" value="ABC_tran"/>
    <property type="match status" value="1"/>
</dbReference>
<dbReference type="RefSeq" id="WP_390322670.1">
    <property type="nucleotide sequence ID" value="NZ_JBHRTP010000105.1"/>
</dbReference>
<evidence type="ECO:0000256" key="2">
    <source>
        <dbReference type="ARBA" id="ARBA00022448"/>
    </source>
</evidence>
<dbReference type="InterPro" id="IPR050683">
    <property type="entry name" value="Bact_Polysacc_Export_ATP-bd"/>
</dbReference>
<dbReference type="InterPro" id="IPR017871">
    <property type="entry name" value="ABC_transporter-like_CS"/>
</dbReference>
<keyword evidence="5 7" id="KW-0067">ATP-binding</keyword>